<dbReference type="InParanoid" id="K9TGT7"/>
<evidence type="ECO:0000313" key="1">
    <source>
        <dbReference type="EMBL" id="AFY81750.1"/>
    </source>
</evidence>
<protein>
    <submittedName>
        <fullName evidence="1">Uncharacterized protein</fullName>
    </submittedName>
</protein>
<accession>K9TGT7</accession>
<sequence>MGLSRSTLETVLNKIEQNFHNENCCRQPDDEVPRTARGGMVRLKYRAPVVRQPDDEVPRTARGGMVRLKYRAPVVRQGAPNCTGRYGTVEIPCACQKLYSLNKLVKNKKPIQAWGIHLNTHTGQNPRLYYSRGFAFKPSLQNDPQTQFGDGAEVL</sequence>
<dbReference type="AlphaFoldDB" id="K9TGT7"/>
<organism evidence="1 2">
    <name type="scientific">Oscillatoria acuminata PCC 6304</name>
    <dbReference type="NCBI Taxonomy" id="56110"/>
    <lineage>
        <taxon>Bacteria</taxon>
        <taxon>Bacillati</taxon>
        <taxon>Cyanobacteriota</taxon>
        <taxon>Cyanophyceae</taxon>
        <taxon>Oscillatoriophycideae</taxon>
        <taxon>Oscillatoriales</taxon>
        <taxon>Oscillatoriaceae</taxon>
        <taxon>Oscillatoria</taxon>
    </lineage>
</organism>
<evidence type="ECO:0000313" key="2">
    <source>
        <dbReference type="Proteomes" id="UP000010367"/>
    </source>
</evidence>
<dbReference type="HOGENOM" id="CLU_1693706_0_0_3"/>
<dbReference type="KEGG" id="oac:Oscil6304_2085"/>
<dbReference type="Proteomes" id="UP000010367">
    <property type="component" value="Chromosome"/>
</dbReference>
<reference evidence="1 2" key="1">
    <citation type="submission" date="2012-06" db="EMBL/GenBank/DDBJ databases">
        <title>Finished chromosome of genome of Oscillatoria acuminata PCC 6304.</title>
        <authorList>
            <consortium name="US DOE Joint Genome Institute"/>
            <person name="Gugger M."/>
            <person name="Coursin T."/>
            <person name="Rippka R."/>
            <person name="Tandeau De Marsac N."/>
            <person name="Huntemann M."/>
            <person name="Wei C.-L."/>
            <person name="Han J."/>
            <person name="Detter J.C."/>
            <person name="Han C."/>
            <person name="Tapia R."/>
            <person name="Davenport K."/>
            <person name="Daligault H."/>
            <person name="Erkkila T."/>
            <person name="Gu W."/>
            <person name="Munk A.C.C."/>
            <person name="Teshima H."/>
            <person name="Xu Y."/>
            <person name="Chain P."/>
            <person name="Chen A."/>
            <person name="Krypides N."/>
            <person name="Mavromatis K."/>
            <person name="Markowitz V."/>
            <person name="Szeto E."/>
            <person name="Ivanova N."/>
            <person name="Mikhailova N."/>
            <person name="Ovchinnikova G."/>
            <person name="Pagani I."/>
            <person name="Pati A."/>
            <person name="Goodwin L."/>
            <person name="Peters L."/>
            <person name="Pitluck S."/>
            <person name="Woyke T."/>
            <person name="Kerfeld C."/>
        </authorList>
    </citation>
    <scope>NUCLEOTIDE SEQUENCE [LARGE SCALE GENOMIC DNA]</scope>
    <source>
        <strain evidence="1 2">PCC 6304</strain>
    </source>
</reference>
<keyword evidence="2" id="KW-1185">Reference proteome</keyword>
<dbReference type="EMBL" id="CP003607">
    <property type="protein sequence ID" value="AFY81750.1"/>
    <property type="molecule type" value="Genomic_DNA"/>
</dbReference>
<proteinExistence type="predicted"/>
<name>K9TGT7_9CYAN</name>
<gene>
    <name evidence="1" type="ORF">Oscil6304_2085</name>
</gene>